<comment type="subcellular location">
    <subcellularLocation>
        <location evidence="1">Cell membrane</location>
        <topology evidence="1">Single-pass membrane protein</topology>
    </subcellularLocation>
</comment>
<evidence type="ECO:0000256" key="11">
    <source>
        <dbReference type="SAM" id="SignalP"/>
    </source>
</evidence>
<sequence length="226" mass="25269">MKHFLPALALATLCLGLSSTTVSEQHPKLKALYEKPWGSQIDYVDLSNDGLTEVPHLSMYDIKNLNLSHNQIKEVAFRRLPHGVERLNFSHNQLADTLYWDAIFTPQLRTLSLANNALTLFVPIIANMDTVDLSNNQLRHIVDIVPWGGGHGPFLLDPTAWKHLDVRGNPNLSARILCFGKSYRPKHLKDIAHDAVGASKGWIYDVESGMALAKQLGITERCARND</sequence>
<feature type="signal peptide" evidence="11">
    <location>
        <begin position="1"/>
        <end position="24"/>
    </location>
</feature>
<dbReference type="AlphaFoldDB" id="A0A7W5UUT8"/>
<evidence type="ECO:0000256" key="3">
    <source>
        <dbReference type="ARBA" id="ARBA00022475"/>
    </source>
</evidence>
<evidence type="ECO:0000256" key="4">
    <source>
        <dbReference type="ARBA" id="ARBA00022692"/>
    </source>
</evidence>
<gene>
    <name evidence="12" type="ORF">FHS60_000442</name>
</gene>
<keyword evidence="5 11" id="KW-0732">Signal</keyword>
<dbReference type="PANTHER" id="PTHR46473:SF10">
    <property type="entry name" value="LD45603P-RELATED"/>
    <property type="match status" value="1"/>
</dbReference>
<comment type="caution">
    <text evidence="12">The sequence shown here is derived from an EMBL/GenBank/DDBJ whole genome shotgun (WGS) entry which is preliminary data.</text>
</comment>
<keyword evidence="8" id="KW-0472">Membrane</keyword>
<protein>
    <recommendedName>
        <fullName evidence="14">Leucine-rich repeat domain-containing protein</fullName>
    </recommendedName>
</protein>
<reference evidence="12 13" key="1">
    <citation type="submission" date="2020-08" db="EMBL/GenBank/DDBJ databases">
        <title>Genomic Encyclopedia of Type Strains, Phase IV (KMG-IV): sequencing the most valuable type-strain genomes for metagenomic binning, comparative biology and taxonomic classification.</title>
        <authorList>
            <person name="Goeker M."/>
        </authorList>
    </citation>
    <scope>NUCLEOTIDE SEQUENCE [LARGE SCALE GENOMIC DNA]</scope>
    <source>
        <strain evidence="12 13">DSM 22548</strain>
    </source>
</reference>
<proteinExistence type="predicted"/>
<dbReference type="RefSeq" id="WP_183694369.1">
    <property type="nucleotide sequence ID" value="NZ_JACICA010000002.1"/>
</dbReference>
<dbReference type="InterPro" id="IPR032675">
    <property type="entry name" value="LRR_dom_sf"/>
</dbReference>
<evidence type="ECO:0000256" key="5">
    <source>
        <dbReference type="ARBA" id="ARBA00022729"/>
    </source>
</evidence>
<evidence type="ECO:0000256" key="10">
    <source>
        <dbReference type="ARBA" id="ARBA00023303"/>
    </source>
</evidence>
<evidence type="ECO:0000313" key="13">
    <source>
        <dbReference type="Proteomes" id="UP000541425"/>
    </source>
</evidence>
<keyword evidence="7" id="KW-0406">Ion transport</keyword>
<keyword evidence="9" id="KW-1015">Disulfide bond</keyword>
<feature type="chain" id="PRO_5030886286" description="Leucine-rich repeat domain-containing protein" evidence="11">
    <location>
        <begin position="25"/>
        <end position="226"/>
    </location>
</feature>
<keyword evidence="4" id="KW-0812">Transmembrane</keyword>
<evidence type="ECO:0000256" key="6">
    <source>
        <dbReference type="ARBA" id="ARBA00022989"/>
    </source>
</evidence>
<dbReference type="SUPFAM" id="SSF52058">
    <property type="entry name" value="L domain-like"/>
    <property type="match status" value="1"/>
</dbReference>
<dbReference type="GO" id="GO:0034220">
    <property type="term" value="P:monoatomic ion transmembrane transport"/>
    <property type="evidence" value="ECO:0007669"/>
    <property type="project" value="UniProtKB-KW"/>
</dbReference>
<dbReference type="EMBL" id="JACICA010000002">
    <property type="protein sequence ID" value="MBB3701989.1"/>
    <property type="molecule type" value="Genomic_DNA"/>
</dbReference>
<evidence type="ECO:0000313" key="12">
    <source>
        <dbReference type="EMBL" id="MBB3701989.1"/>
    </source>
</evidence>
<dbReference type="Gene3D" id="3.80.10.10">
    <property type="entry name" value="Ribonuclease Inhibitor"/>
    <property type="match status" value="1"/>
</dbReference>
<evidence type="ECO:0000256" key="8">
    <source>
        <dbReference type="ARBA" id="ARBA00023136"/>
    </source>
</evidence>
<evidence type="ECO:0000256" key="9">
    <source>
        <dbReference type="ARBA" id="ARBA00023157"/>
    </source>
</evidence>
<evidence type="ECO:0000256" key="7">
    <source>
        <dbReference type="ARBA" id="ARBA00023065"/>
    </source>
</evidence>
<dbReference type="PANTHER" id="PTHR46473">
    <property type="entry name" value="GH08155P"/>
    <property type="match status" value="1"/>
</dbReference>
<name>A0A7W5UUT8_9BACT</name>
<evidence type="ECO:0000256" key="1">
    <source>
        <dbReference type="ARBA" id="ARBA00004162"/>
    </source>
</evidence>
<dbReference type="Proteomes" id="UP000541425">
    <property type="component" value="Unassembled WGS sequence"/>
</dbReference>
<evidence type="ECO:0008006" key="14">
    <source>
        <dbReference type="Google" id="ProtNLM"/>
    </source>
</evidence>
<evidence type="ECO:0000256" key="2">
    <source>
        <dbReference type="ARBA" id="ARBA00022448"/>
    </source>
</evidence>
<dbReference type="GO" id="GO:0005886">
    <property type="term" value="C:plasma membrane"/>
    <property type="evidence" value="ECO:0007669"/>
    <property type="project" value="UniProtKB-SubCell"/>
</dbReference>
<keyword evidence="2" id="KW-0813">Transport</keyword>
<dbReference type="InterPro" id="IPR051432">
    <property type="entry name" value="KCNMA1_auxiliary"/>
</dbReference>
<keyword evidence="6" id="KW-1133">Transmembrane helix</keyword>
<accession>A0A7W5UUT8</accession>
<keyword evidence="3" id="KW-1003">Cell membrane</keyword>
<keyword evidence="10" id="KW-0407">Ion channel</keyword>
<organism evidence="12 13">
    <name type="scientific">Alloprevotella rava</name>
    <dbReference type="NCBI Taxonomy" id="671218"/>
    <lineage>
        <taxon>Bacteria</taxon>
        <taxon>Pseudomonadati</taxon>
        <taxon>Bacteroidota</taxon>
        <taxon>Bacteroidia</taxon>
        <taxon>Bacteroidales</taxon>
        <taxon>Prevotellaceae</taxon>
        <taxon>Alloprevotella</taxon>
    </lineage>
</organism>